<dbReference type="AlphaFoldDB" id="A0A3P5YRK9"/>
<comment type="subcellular location">
    <subcellularLocation>
        <location evidence="2">Cytoplasm</location>
        <location evidence="2">Cytoskeleton</location>
    </subcellularLocation>
</comment>
<name>A0A3P5YRK9_BRACM</name>
<evidence type="ECO:0000256" key="3">
    <source>
        <dbReference type="SAM" id="MobiDB-lite"/>
    </source>
</evidence>
<feature type="region of interest" description="Disordered" evidence="3">
    <location>
        <begin position="759"/>
        <end position="784"/>
    </location>
</feature>
<proteinExistence type="inferred from homology"/>
<feature type="region of interest" description="Disordered" evidence="3">
    <location>
        <begin position="626"/>
        <end position="674"/>
    </location>
</feature>
<dbReference type="Gene3D" id="6.10.280.150">
    <property type="match status" value="1"/>
</dbReference>
<reference evidence="4" key="1">
    <citation type="submission" date="2018-11" db="EMBL/GenBank/DDBJ databases">
        <authorList>
            <consortium name="Genoscope - CEA"/>
            <person name="William W."/>
        </authorList>
    </citation>
    <scope>NUCLEOTIDE SEQUENCE</scope>
</reference>
<feature type="compositionally biased region" description="Low complexity" evidence="3">
    <location>
        <begin position="258"/>
        <end position="275"/>
    </location>
</feature>
<keyword evidence="2" id="KW-0963">Cytoplasm</keyword>
<dbReference type="PANTHER" id="PTHR12902:SF36">
    <property type="entry name" value="PROTEIN SCAR1"/>
    <property type="match status" value="1"/>
</dbReference>
<keyword evidence="2" id="KW-0009">Actin-binding</keyword>
<feature type="region of interest" description="Disordered" evidence="3">
    <location>
        <begin position="220"/>
        <end position="243"/>
    </location>
</feature>
<dbReference type="Gene3D" id="1.20.5.340">
    <property type="match status" value="1"/>
</dbReference>
<organism evidence="4">
    <name type="scientific">Brassica campestris</name>
    <name type="common">Field mustard</name>
    <dbReference type="NCBI Taxonomy" id="3711"/>
    <lineage>
        <taxon>Eukaryota</taxon>
        <taxon>Viridiplantae</taxon>
        <taxon>Streptophyta</taxon>
        <taxon>Embryophyta</taxon>
        <taxon>Tracheophyta</taxon>
        <taxon>Spermatophyta</taxon>
        <taxon>Magnoliopsida</taxon>
        <taxon>eudicotyledons</taxon>
        <taxon>Gunneridae</taxon>
        <taxon>Pentapetalae</taxon>
        <taxon>rosids</taxon>
        <taxon>malvids</taxon>
        <taxon>Brassicales</taxon>
        <taxon>Brassicaceae</taxon>
        <taxon>Brassiceae</taxon>
        <taxon>Brassica</taxon>
    </lineage>
</organism>
<dbReference type="GO" id="GO:0003779">
    <property type="term" value="F:actin binding"/>
    <property type="evidence" value="ECO:0007669"/>
    <property type="project" value="UniProtKB-UniRule"/>
</dbReference>
<evidence type="ECO:0000256" key="1">
    <source>
        <dbReference type="ARBA" id="ARBA00006993"/>
    </source>
</evidence>
<feature type="compositionally biased region" description="Polar residues" evidence="3">
    <location>
        <begin position="644"/>
        <end position="664"/>
    </location>
</feature>
<protein>
    <recommendedName>
        <fullName evidence="2">Protein SCAR</fullName>
    </recommendedName>
    <alternativeName>
        <fullName evidence="2">Protein WAVE</fullName>
    </alternativeName>
</protein>
<evidence type="ECO:0000256" key="2">
    <source>
        <dbReference type="RuleBase" id="RU367034"/>
    </source>
</evidence>
<comment type="similarity">
    <text evidence="1 2">Belongs to the SCAR/WAVE family.</text>
</comment>
<sequence>MPLVRVEVRNVYGLGKTELHRDVDREDPKAVLNGVAVSGLVGILRQLGDLTEFATEIFHGIQEEVILTSSRSNKLKMRLKQIETTVPSIQKAVLEQPNHIQFAYTGGVFFSFSSCFSCHSSLLSDSCLGLVVLKKKVFFFWTKKKKSISSEFISNVASGLEWHPRIPNVQDYFVYDDLPQFIMAPYDDCRDPPRLHLLDKFDINGPGSCLKRYTDPTHFKRSSRASKHPVIKKKKSLPRSRDISRVVSMVNQSDRKTLTSLSFSGRTSSSKTASTVETESKSDLQDQRSCSFDSRSGGEKLKGVFTPSRFTPGPRTIASVLSETESEDASDDSPSQDLTARGSSCVSWHEKAEIVEADALKIATDEAPEVMETNAELAGLKEHREVETVQDIKPMEMEMNSEGETESEEDDFVDALYTIDSESDNDQEVQKTISNEITEEEFDNYVCEKETENVSNNFSLDHEAMCAAASELHLSSPVSKPDEMIHQDPWEALDLSNGTTHSHSYSNGFSNPLYDTNGVQEHQESEDESSCDNEEATKLWTNGNLLGLEPSKPEIVEETIQETYAEALQEQPLREAHKADFDWFTSSPQLDHMKISFTPSETLPSSKLKLKLPDEYTFSSFQLVPETGGGTSLPDSDSDKDTFCRTSSYVSDNSDNQSVSISEQQSDDERKSQQELYDDSFHRINTEASSLSAPSSQFETSNGYLAGKISYLQNPAEPLPPPLPPLQWMVSKVPSGRFEDNNKQSFKDTLTRALEQRSSLSTVKKEESNNVTAYDPKPDNNKQSFKETLTRALEQRSYLSTVKKEEPNNIITYDPKPDNNKQSFKDTLTRALEQRSSLSMIKKEESNSVIAYDTKPENNVRDYKQSHGNVKETEAGDFLHQIRTKQFTLRRVVTTKASSSEATMNTNFSVILEKANSIRQAVASDDGDGESDTWSDSNT</sequence>
<gene>
    <name evidence="4" type="ORF">BRAA05T20100Z</name>
</gene>
<feature type="region of interest" description="Disordered" evidence="3">
    <location>
        <begin position="258"/>
        <end position="344"/>
    </location>
</feature>
<evidence type="ECO:0000313" key="4">
    <source>
        <dbReference type="EMBL" id="VDC70386.1"/>
    </source>
</evidence>
<dbReference type="PANTHER" id="PTHR12902">
    <property type="entry name" value="WASP-1"/>
    <property type="match status" value="1"/>
</dbReference>
<dbReference type="InterPro" id="IPR028288">
    <property type="entry name" value="SCAR/WAVE_fam"/>
</dbReference>
<feature type="compositionally biased region" description="Basic residues" evidence="3">
    <location>
        <begin position="220"/>
        <end position="238"/>
    </location>
</feature>
<dbReference type="GO" id="GO:0030036">
    <property type="term" value="P:actin cytoskeleton organization"/>
    <property type="evidence" value="ECO:0007669"/>
    <property type="project" value="UniProtKB-UniRule"/>
</dbReference>
<dbReference type="EMBL" id="LR031570">
    <property type="protein sequence ID" value="VDC70386.1"/>
    <property type="molecule type" value="Genomic_DNA"/>
</dbReference>
<keyword evidence="2" id="KW-0206">Cytoskeleton</keyword>
<dbReference type="GO" id="GO:0005856">
    <property type="term" value="C:cytoskeleton"/>
    <property type="evidence" value="ECO:0007669"/>
    <property type="project" value="UniProtKB-SubCell"/>
</dbReference>
<accession>A0A3P5YRK9</accession>
<comment type="function">
    <text evidence="2">Involved in regulation of actin and microtubule organization. Part of a WAVE complex that activates the Arp2/3 complex.</text>
</comment>